<evidence type="ECO:0000313" key="2">
    <source>
        <dbReference type="Proteomes" id="UP000827092"/>
    </source>
</evidence>
<protein>
    <submittedName>
        <fullName evidence="1">Uncharacterized protein</fullName>
    </submittedName>
</protein>
<comment type="caution">
    <text evidence="1">The sequence shown here is derived from an EMBL/GenBank/DDBJ whole genome shotgun (WGS) entry which is preliminary data.</text>
</comment>
<accession>A0AAV6UV48</accession>
<dbReference type="AlphaFoldDB" id="A0AAV6UV48"/>
<sequence length="158" mass="17483">MHCAHVYVEHVVLSNIAAKPTGKYLQPLPISIEAIKTRQATPSQIKRLTSSSKLIENEQNRISIMSTIYTKCDIKFGLIFPVLETPWLIDKASTKYRYAHLGNSYSILELGLSHHNCIISCYASNKGEVISGIGMKACMLSYRACMTGVQTVGCGVWS</sequence>
<gene>
    <name evidence="1" type="ORF">JTE90_004872</name>
</gene>
<organism evidence="1 2">
    <name type="scientific">Oedothorax gibbosus</name>
    <dbReference type="NCBI Taxonomy" id="931172"/>
    <lineage>
        <taxon>Eukaryota</taxon>
        <taxon>Metazoa</taxon>
        <taxon>Ecdysozoa</taxon>
        <taxon>Arthropoda</taxon>
        <taxon>Chelicerata</taxon>
        <taxon>Arachnida</taxon>
        <taxon>Araneae</taxon>
        <taxon>Araneomorphae</taxon>
        <taxon>Entelegynae</taxon>
        <taxon>Araneoidea</taxon>
        <taxon>Linyphiidae</taxon>
        <taxon>Erigoninae</taxon>
        <taxon>Oedothorax</taxon>
    </lineage>
</organism>
<dbReference type="EMBL" id="JAFNEN010000278">
    <property type="protein sequence ID" value="KAG8187126.1"/>
    <property type="molecule type" value="Genomic_DNA"/>
</dbReference>
<proteinExistence type="predicted"/>
<reference evidence="1 2" key="1">
    <citation type="journal article" date="2022" name="Nat. Ecol. Evol.">
        <title>A masculinizing supergene underlies an exaggerated male reproductive morph in a spider.</title>
        <authorList>
            <person name="Hendrickx F."/>
            <person name="De Corte Z."/>
            <person name="Sonet G."/>
            <person name="Van Belleghem S.M."/>
            <person name="Kostlbacher S."/>
            <person name="Vangestel C."/>
        </authorList>
    </citation>
    <scope>NUCLEOTIDE SEQUENCE [LARGE SCALE GENOMIC DNA]</scope>
    <source>
        <strain evidence="1">W744_W776</strain>
    </source>
</reference>
<name>A0AAV6UV48_9ARAC</name>
<dbReference type="Proteomes" id="UP000827092">
    <property type="component" value="Unassembled WGS sequence"/>
</dbReference>
<keyword evidence="2" id="KW-1185">Reference proteome</keyword>
<evidence type="ECO:0000313" key="1">
    <source>
        <dbReference type="EMBL" id="KAG8187126.1"/>
    </source>
</evidence>